<evidence type="ECO:0000313" key="2">
    <source>
        <dbReference type="EMBL" id="KKL56442.1"/>
    </source>
</evidence>
<comment type="caution">
    <text evidence="2">The sequence shown here is derived from an EMBL/GenBank/DDBJ whole genome shotgun (WGS) entry which is preliminary data.</text>
</comment>
<gene>
    <name evidence="2" type="ORF">LCGC14_2245370</name>
</gene>
<feature type="region of interest" description="Disordered" evidence="1">
    <location>
        <begin position="63"/>
        <end position="82"/>
    </location>
</feature>
<accession>A0A0F9FZ91</accession>
<organism evidence="2">
    <name type="scientific">marine sediment metagenome</name>
    <dbReference type="NCBI Taxonomy" id="412755"/>
    <lineage>
        <taxon>unclassified sequences</taxon>
        <taxon>metagenomes</taxon>
        <taxon>ecological metagenomes</taxon>
    </lineage>
</organism>
<dbReference type="EMBL" id="LAZR01030493">
    <property type="protein sequence ID" value="KKL56442.1"/>
    <property type="molecule type" value="Genomic_DNA"/>
</dbReference>
<name>A0A0F9FZ91_9ZZZZ</name>
<protein>
    <submittedName>
        <fullName evidence="2">Uncharacterized protein</fullName>
    </submittedName>
</protein>
<reference evidence="2" key="1">
    <citation type="journal article" date="2015" name="Nature">
        <title>Complex archaea that bridge the gap between prokaryotes and eukaryotes.</title>
        <authorList>
            <person name="Spang A."/>
            <person name="Saw J.H."/>
            <person name="Jorgensen S.L."/>
            <person name="Zaremba-Niedzwiedzka K."/>
            <person name="Martijn J."/>
            <person name="Lind A.E."/>
            <person name="van Eijk R."/>
            <person name="Schleper C."/>
            <person name="Guy L."/>
            <person name="Ettema T.J."/>
        </authorList>
    </citation>
    <scope>NUCLEOTIDE SEQUENCE</scope>
</reference>
<dbReference type="AlphaFoldDB" id="A0A0F9FZ91"/>
<proteinExistence type="predicted"/>
<evidence type="ECO:0000256" key="1">
    <source>
        <dbReference type="SAM" id="MobiDB-lite"/>
    </source>
</evidence>
<sequence>MRLPCEFPPGRRPAKAARLRPGGICRPTARAIRPARAVGWWVLPVWQPGPEGRQMVAVVGVAVRPGGPTDGSRGREPPERGR</sequence>
<feature type="compositionally biased region" description="Basic and acidic residues" evidence="1">
    <location>
        <begin position="72"/>
        <end position="82"/>
    </location>
</feature>